<keyword evidence="2 7" id="KW-0812">Transmembrane</keyword>
<evidence type="ECO:0000259" key="8">
    <source>
        <dbReference type="SMART" id="SM00752"/>
    </source>
</evidence>
<evidence type="ECO:0000256" key="4">
    <source>
        <dbReference type="ARBA" id="ARBA00023136"/>
    </source>
</evidence>
<evidence type="ECO:0000313" key="9">
    <source>
        <dbReference type="EMBL" id="MBC6993386.1"/>
    </source>
</evidence>
<dbReference type="Pfam" id="PF05090">
    <property type="entry name" value="HTTM"/>
    <property type="match status" value="1"/>
</dbReference>
<organism evidence="9 10">
    <name type="scientific">Neolewinella lacunae</name>
    <dbReference type="NCBI Taxonomy" id="1517758"/>
    <lineage>
        <taxon>Bacteria</taxon>
        <taxon>Pseudomonadati</taxon>
        <taxon>Bacteroidota</taxon>
        <taxon>Saprospiria</taxon>
        <taxon>Saprospirales</taxon>
        <taxon>Lewinellaceae</taxon>
        <taxon>Neolewinella</taxon>
    </lineage>
</organism>
<evidence type="ECO:0000256" key="7">
    <source>
        <dbReference type="SAM" id="Phobius"/>
    </source>
</evidence>
<dbReference type="EMBL" id="JACSIT010000066">
    <property type="protein sequence ID" value="MBC6993386.1"/>
    <property type="molecule type" value="Genomic_DNA"/>
</dbReference>
<evidence type="ECO:0000256" key="2">
    <source>
        <dbReference type="ARBA" id="ARBA00022692"/>
    </source>
</evidence>
<feature type="transmembrane region" description="Helical" evidence="7">
    <location>
        <begin position="60"/>
        <end position="79"/>
    </location>
</feature>
<dbReference type="Proteomes" id="UP000650081">
    <property type="component" value="Unassembled WGS sequence"/>
</dbReference>
<reference evidence="9" key="1">
    <citation type="submission" date="2020-08" db="EMBL/GenBank/DDBJ databases">
        <title>Lewinella bacteria from marine environments.</title>
        <authorList>
            <person name="Zhong Y."/>
        </authorList>
    </citation>
    <scope>NUCLEOTIDE SEQUENCE</scope>
    <source>
        <strain evidence="9">KCTC 42187</strain>
    </source>
</reference>
<keyword evidence="6" id="KW-0456">Lyase</keyword>
<evidence type="ECO:0000256" key="6">
    <source>
        <dbReference type="ARBA" id="ARBA00023239"/>
    </source>
</evidence>
<dbReference type="RefSeq" id="WP_187465498.1">
    <property type="nucleotide sequence ID" value="NZ_JACSIT010000066.1"/>
</dbReference>
<protein>
    <submittedName>
        <fullName evidence="9">HTTM domain-containing protein</fullName>
    </submittedName>
</protein>
<evidence type="ECO:0000256" key="5">
    <source>
        <dbReference type="ARBA" id="ARBA00023157"/>
    </source>
</evidence>
<evidence type="ECO:0000313" key="10">
    <source>
        <dbReference type="Proteomes" id="UP000650081"/>
    </source>
</evidence>
<dbReference type="GO" id="GO:0012505">
    <property type="term" value="C:endomembrane system"/>
    <property type="evidence" value="ECO:0007669"/>
    <property type="project" value="UniProtKB-SubCell"/>
</dbReference>
<keyword evidence="5" id="KW-1015">Disulfide bond</keyword>
<dbReference type="PANTHER" id="PTHR12639:SF7">
    <property type="entry name" value="HTTM DOMAIN-CONTAINING PROTEIN"/>
    <property type="match status" value="1"/>
</dbReference>
<evidence type="ECO:0000256" key="3">
    <source>
        <dbReference type="ARBA" id="ARBA00022989"/>
    </source>
</evidence>
<dbReference type="SMART" id="SM00752">
    <property type="entry name" value="HTTM"/>
    <property type="match status" value="1"/>
</dbReference>
<evidence type="ECO:0000256" key="1">
    <source>
        <dbReference type="ARBA" id="ARBA00004127"/>
    </source>
</evidence>
<feature type="transmembrane region" description="Helical" evidence="7">
    <location>
        <begin position="12"/>
        <end position="31"/>
    </location>
</feature>
<dbReference type="PANTHER" id="PTHR12639">
    <property type="entry name" value="VITAMIN K-DEPENDENT GAMMA-CARBOXYLASE"/>
    <property type="match status" value="1"/>
</dbReference>
<feature type="transmembrane region" description="Helical" evidence="7">
    <location>
        <begin position="107"/>
        <end position="126"/>
    </location>
</feature>
<feature type="transmembrane region" description="Helical" evidence="7">
    <location>
        <begin position="236"/>
        <end position="255"/>
    </location>
</feature>
<dbReference type="InterPro" id="IPR011020">
    <property type="entry name" value="HTTM-like"/>
</dbReference>
<dbReference type="InterPro" id="IPR053935">
    <property type="entry name" value="VKGC_lumenal_dom"/>
</dbReference>
<dbReference type="AlphaFoldDB" id="A0A923T7A6"/>
<comment type="subcellular location">
    <subcellularLocation>
        <location evidence="1">Endomembrane system</location>
        <topology evidence="1">Multi-pass membrane protein</topology>
    </subcellularLocation>
</comment>
<keyword evidence="4 7" id="KW-0472">Membrane</keyword>
<feature type="transmembrane region" description="Helical" evidence="7">
    <location>
        <begin position="138"/>
        <end position="159"/>
    </location>
</feature>
<name>A0A923T7A6_9BACT</name>
<feature type="domain" description="HTTM-like" evidence="8">
    <location>
        <begin position="3"/>
        <end position="259"/>
    </location>
</feature>
<comment type="caution">
    <text evidence="9">The sequence shown here is derived from an EMBL/GenBank/DDBJ whole genome shotgun (WGS) entry which is preliminary data.</text>
</comment>
<dbReference type="GO" id="GO:0008488">
    <property type="term" value="F:gamma-glutamyl carboxylase activity"/>
    <property type="evidence" value="ECO:0007669"/>
    <property type="project" value="InterPro"/>
</dbReference>
<dbReference type="GO" id="GO:0019842">
    <property type="term" value="F:vitamin binding"/>
    <property type="evidence" value="ECO:0007669"/>
    <property type="project" value="TreeGrafter"/>
</dbReference>
<dbReference type="InterPro" id="IPR007782">
    <property type="entry name" value="VKG_COase"/>
</dbReference>
<keyword evidence="10" id="KW-1185">Reference proteome</keyword>
<proteinExistence type="predicted"/>
<sequence>MGRRSLSAAPLAVFRIGFGLMMLLSVVRFWAKGWIEKLYLEPTYFFSYRYFEWVKPLGNWTYLLFAVVGLSALGILLGWKYRWSSTVFFLSFTYVELMDKSTYLNHYYFVSLLSFLLIWLPAADYFSLDARGRERPTVPAWTIHALQVFVGVVYCYAGLAKLNSDWLLQAQPLAIWLPAKYSLPGLGDLLQQRWVHFAFAWLGAAYDLFIPFLLLWRPTRWLAFGAVVVFHVLTRVLFPIGMFPYIMIVSALIFLDAGVHERIIGYLRTGLGRLGARPQVPGKVVRERNWGLPKTVVCAVLALHLLLPWRYLLYPGELFWTESGYRFSWRVMLMEKAGYLSYRIEDPITGRSRTVDPSRYLTPLQAKQLATQPDFILEFAHHLAREYQQRGQAPPAVYAESYVALNGRGSRPYVNPSVDLTTVTWATPRTAWLLPFEDTIYGL</sequence>
<gene>
    <name evidence="9" type="ORF">H9S92_04375</name>
</gene>
<feature type="transmembrane region" description="Helical" evidence="7">
    <location>
        <begin position="194"/>
        <end position="216"/>
    </location>
</feature>
<accession>A0A923T7A6</accession>
<dbReference type="InterPro" id="IPR053934">
    <property type="entry name" value="HTTM_dom"/>
</dbReference>
<dbReference type="Pfam" id="PF22777">
    <property type="entry name" value="VKGC_lumenal_dom"/>
    <property type="match status" value="1"/>
</dbReference>
<keyword evidence="3 7" id="KW-1133">Transmembrane helix</keyword>